<feature type="active site" description="Proton acceptor" evidence="5">
    <location>
        <position position="626"/>
    </location>
</feature>
<keyword evidence="10" id="KW-1185">Reference proteome</keyword>
<dbReference type="InterPro" id="IPR007867">
    <property type="entry name" value="GMC_OxRtase_C"/>
</dbReference>
<dbReference type="Pfam" id="PF05199">
    <property type="entry name" value="GMC_oxred_C"/>
    <property type="match status" value="1"/>
</dbReference>
<comment type="similarity">
    <text evidence="2 6">Belongs to the GMC oxidoreductase family.</text>
</comment>
<evidence type="ECO:0000313" key="10">
    <source>
        <dbReference type="Proteomes" id="UP000696485"/>
    </source>
</evidence>
<dbReference type="EMBL" id="JAAAUY010000648">
    <property type="protein sequence ID" value="KAF9327596.1"/>
    <property type="molecule type" value="Genomic_DNA"/>
</dbReference>
<evidence type="ECO:0000256" key="1">
    <source>
        <dbReference type="ARBA" id="ARBA00001974"/>
    </source>
</evidence>
<dbReference type="InterPro" id="IPR036188">
    <property type="entry name" value="FAD/NAD-bd_sf"/>
</dbReference>
<dbReference type="PIRSF" id="PIRSF000137">
    <property type="entry name" value="Alcohol_oxidase"/>
    <property type="match status" value="1"/>
</dbReference>
<dbReference type="AlphaFoldDB" id="A0A9P5VJK8"/>
<dbReference type="PROSITE" id="PS00623">
    <property type="entry name" value="GMC_OXRED_1"/>
    <property type="match status" value="1"/>
</dbReference>
<protein>
    <recommendedName>
        <fullName evidence="7 8">Glucose-methanol-choline oxidoreductase N-terminal domain-containing protein</fullName>
    </recommendedName>
</protein>
<dbReference type="Gene3D" id="3.50.50.60">
    <property type="entry name" value="FAD/NAD(P)-binding domain"/>
    <property type="match status" value="1"/>
</dbReference>
<keyword evidence="3 6" id="KW-0285">Flavoprotein</keyword>
<evidence type="ECO:0000256" key="5">
    <source>
        <dbReference type="PIRSR" id="PIRSR000137-1"/>
    </source>
</evidence>
<reference evidence="9" key="1">
    <citation type="journal article" date="2020" name="Fungal Divers.">
        <title>Resolving the Mortierellaceae phylogeny through synthesis of multi-gene phylogenetics and phylogenomics.</title>
        <authorList>
            <person name="Vandepol N."/>
            <person name="Liber J."/>
            <person name="Desiro A."/>
            <person name="Na H."/>
            <person name="Kennedy M."/>
            <person name="Barry K."/>
            <person name="Grigoriev I.V."/>
            <person name="Miller A.N."/>
            <person name="O'Donnell K."/>
            <person name="Stajich J.E."/>
            <person name="Bonito G."/>
        </authorList>
    </citation>
    <scope>NUCLEOTIDE SEQUENCE</scope>
    <source>
        <strain evidence="9">NVP1</strain>
    </source>
</reference>
<evidence type="ECO:0000259" key="8">
    <source>
        <dbReference type="PROSITE" id="PS00624"/>
    </source>
</evidence>
<evidence type="ECO:0000256" key="2">
    <source>
        <dbReference type="ARBA" id="ARBA00010790"/>
    </source>
</evidence>
<feature type="domain" description="Glucose-methanol-choline oxidoreductase N-terminal" evidence="8">
    <location>
        <begin position="327"/>
        <end position="341"/>
    </location>
</feature>
<evidence type="ECO:0000256" key="6">
    <source>
        <dbReference type="RuleBase" id="RU003968"/>
    </source>
</evidence>
<dbReference type="PANTHER" id="PTHR11552:SF147">
    <property type="entry name" value="CHOLINE DEHYDROGENASE, MITOCHONDRIAL"/>
    <property type="match status" value="1"/>
</dbReference>
<evidence type="ECO:0000256" key="4">
    <source>
        <dbReference type="ARBA" id="ARBA00022827"/>
    </source>
</evidence>
<dbReference type="GO" id="GO:0050660">
    <property type="term" value="F:flavin adenine dinucleotide binding"/>
    <property type="evidence" value="ECO:0007669"/>
    <property type="project" value="InterPro"/>
</dbReference>
<comment type="cofactor">
    <cofactor evidence="1">
        <name>FAD</name>
        <dbReference type="ChEBI" id="CHEBI:57692"/>
    </cofactor>
</comment>
<dbReference type="GO" id="GO:0016614">
    <property type="term" value="F:oxidoreductase activity, acting on CH-OH group of donors"/>
    <property type="evidence" value="ECO:0007669"/>
    <property type="project" value="InterPro"/>
</dbReference>
<accession>A0A9P5VJK8</accession>
<dbReference type="Proteomes" id="UP000696485">
    <property type="component" value="Unassembled WGS sequence"/>
</dbReference>
<evidence type="ECO:0000256" key="3">
    <source>
        <dbReference type="ARBA" id="ARBA00022630"/>
    </source>
</evidence>
<dbReference type="Pfam" id="PF00732">
    <property type="entry name" value="GMC_oxred_N"/>
    <property type="match status" value="1"/>
</dbReference>
<dbReference type="InterPro" id="IPR000172">
    <property type="entry name" value="GMC_OxRdtase_N"/>
</dbReference>
<comment type="caution">
    <text evidence="9">The sequence shown here is derived from an EMBL/GenBank/DDBJ whole genome shotgun (WGS) entry which is preliminary data.</text>
</comment>
<dbReference type="PANTHER" id="PTHR11552">
    <property type="entry name" value="GLUCOSE-METHANOL-CHOLINE GMC OXIDOREDUCTASE"/>
    <property type="match status" value="1"/>
</dbReference>
<dbReference type="PROSITE" id="PS00624">
    <property type="entry name" value="GMC_OXRED_2"/>
    <property type="match status" value="1"/>
</dbReference>
<proteinExistence type="inferred from homology"/>
<gene>
    <name evidence="9" type="ORF">BG006_009108</name>
</gene>
<feature type="domain" description="Glucose-methanol-choline oxidoreductase N-terminal" evidence="7">
    <location>
        <begin position="121"/>
        <end position="144"/>
    </location>
</feature>
<evidence type="ECO:0000313" key="9">
    <source>
        <dbReference type="EMBL" id="KAF9327596.1"/>
    </source>
</evidence>
<name>A0A9P5VJK8_9FUNG</name>
<organism evidence="9 10">
    <name type="scientific">Podila minutissima</name>
    <dbReference type="NCBI Taxonomy" id="64525"/>
    <lineage>
        <taxon>Eukaryota</taxon>
        <taxon>Fungi</taxon>
        <taxon>Fungi incertae sedis</taxon>
        <taxon>Mucoromycota</taxon>
        <taxon>Mortierellomycotina</taxon>
        <taxon>Mortierellomycetes</taxon>
        <taxon>Mortierellales</taxon>
        <taxon>Mortierellaceae</taxon>
        <taxon>Podila</taxon>
    </lineage>
</organism>
<dbReference type="InterPro" id="IPR012132">
    <property type="entry name" value="GMC_OxRdtase"/>
</dbReference>
<sequence>MSFLAADPVIIRKALVAADKVSHLTNFFQAGRGPWNPKKDASDQFDFVILGGGSAGCVLASRLAEDPNVKVLILEAGYSDDVLSSKIPSVFPFKFDTDAEWGLRTVPQEHAKSRVMMQPRGKAIGGSSTLNAMMYHRGPASDYDEWGQLGNPGWSYEKCLPYFKKSEGFNDPDLPPSHPQGPATQRVRKLKYETHDPKYHGTEGPWQVTFHNLYGVSEGFIEANIAEGVPLNKDFNGESTLGVNRIQTFIDRHAVRSSLSRAFLKQDGVVPGGGKRGTIRVVYGATISRVLVHMRKGVNVAYGAEFVDHTNATRRVMAVREVLLCGGAFGSPHILLASGIGPVPQPLIPHIHTLPGVGANLADHLGLSITFKARHRCPTISGDFSAMNFPKTLFQYAARGIGALSSQVAEAANFVRLEDIAPEFVAREKANGTWQDRASGPQSPHLEVIFVPCYSRKHSTILAPDMCNYFHMVALLMNPCSAGTVKVTATKTAAKTKTSTRLGEGSEQIQVETVVDPNYFSDPFDARVLGEAVKFMRRLGKRLHDHPDFGGIEVFPGEAAVPTGDDRALEEFAREYSESYYHPTSTCRMGPTSDLLAVVDERLNVRGIERLRVVDASVMPKLPAAHTCAPTVMIAERCADMIREDWSDPDVEAVVSKL</sequence>
<dbReference type="SUPFAM" id="SSF54373">
    <property type="entry name" value="FAD-linked reductases, C-terminal domain"/>
    <property type="match status" value="1"/>
</dbReference>
<dbReference type="Gene3D" id="3.30.560.10">
    <property type="entry name" value="Glucose Oxidase, domain 3"/>
    <property type="match status" value="1"/>
</dbReference>
<keyword evidence="4 6" id="KW-0274">FAD</keyword>
<evidence type="ECO:0000259" key="7">
    <source>
        <dbReference type="PROSITE" id="PS00623"/>
    </source>
</evidence>
<feature type="active site" description="Proton donor" evidence="5">
    <location>
        <position position="582"/>
    </location>
</feature>
<dbReference type="SUPFAM" id="SSF51905">
    <property type="entry name" value="FAD/NAD(P)-binding domain"/>
    <property type="match status" value="1"/>
</dbReference>